<accession>A0A830F890</accession>
<proteinExistence type="predicted"/>
<gene>
    <name evidence="1" type="ORF">GCM10009039_05240</name>
</gene>
<organism evidence="1 2">
    <name type="scientific">Halocalculus aciditolerans</name>
    <dbReference type="NCBI Taxonomy" id="1383812"/>
    <lineage>
        <taxon>Archaea</taxon>
        <taxon>Methanobacteriati</taxon>
        <taxon>Methanobacteriota</taxon>
        <taxon>Stenosarchaea group</taxon>
        <taxon>Halobacteria</taxon>
        <taxon>Halobacteriales</taxon>
        <taxon>Halobacteriaceae</taxon>
        <taxon>Halocalculus</taxon>
    </lineage>
</organism>
<dbReference type="AlphaFoldDB" id="A0A830F890"/>
<evidence type="ECO:0000313" key="1">
    <source>
        <dbReference type="EMBL" id="GGL50048.1"/>
    </source>
</evidence>
<name>A0A830F890_9EURY</name>
<protein>
    <submittedName>
        <fullName evidence="1">Uncharacterized protein</fullName>
    </submittedName>
</protein>
<dbReference type="Proteomes" id="UP000607197">
    <property type="component" value="Unassembled WGS sequence"/>
</dbReference>
<dbReference type="EMBL" id="BMPG01000001">
    <property type="protein sequence ID" value="GGL50048.1"/>
    <property type="molecule type" value="Genomic_DNA"/>
</dbReference>
<reference evidence="1" key="2">
    <citation type="submission" date="2020-09" db="EMBL/GenBank/DDBJ databases">
        <authorList>
            <person name="Sun Q."/>
            <person name="Ohkuma M."/>
        </authorList>
    </citation>
    <scope>NUCLEOTIDE SEQUENCE</scope>
    <source>
        <strain evidence="1">JCM 19596</strain>
    </source>
</reference>
<keyword evidence="2" id="KW-1185">Reference proteome</keyword>
<reference evidence="1" key="1">
    <citation type="journal article" date="2014" name="Int. J. Syst. Evol. Microbiol.">
        <title>Complete genome sequence of Corynebacterium casei LMG S-19264T (=DSM 44701T), isolated from a smear-ripened cheese.</title>
        <authorList>
            <consortium name="US DOE Joint Genome Institute (JGI-PGF)"/>
            <person name="Walter F."/>
            <person name="Albersmeier A."/>
            <person name="Kalinowski J."/>
            <person name="Ruckert C."/>
        </authorList>
    </citation>
    <scope>NUCLEOTIDE SEQUENCE</scope>
    <source>
        <strain evidence="1">JCM 19596</strain>
    </source>
</reference>
<evidence type="ECO:0000313" key="2">
    <source>
        <dbReference type="Proteomes" id="UP000607197"/>
    </source>
</evidence>
<comment type="caution">
    <text evidence="1">The sequence shown here is derived from an EMBL/GenBank/DDBJ whole genome shotgun (WGS) entry which is preliminary data.</text>
</comment>
<sequence>MGADGWYRSFTFRASEVSAAEMARDVAPEPTHGERPALAREAAANGTVTVRHVGADGPFDDGDSLRVNGTYYRVSATTVERETREAFRFDLSGPVASPASEYDVERAAAEATAVGNLSAADRRAFSECLPADGDVPDAGEGAFSAGCFVFYANDTAPASATLLDGDVHFVAYEGQYFAASLDERQRVERYTTRYAFSEVAPNASAFAASIRDDYVTNLSASNLTDRERRLLVDVVENGTIEWSGDRQNVTAAIHARERLLRDLPPRDLGRIAYVEIDGERYRLTLRKAVE</sequence>